<evidence type="ECO:0000256" key="2">
    <source>
        <dbReference type="RuleBase" id="RU000383"/>
    </source>
</evidence>
<dbReference type="InterPro" id="IPR043198">
    <property type="entry name" value="Cyclin/Ssn8"/>
</dbReference>
<dbReference type="InterPro" id="IPR031658">
    <property type="entry name" value="Cyclin_C_2"/>
</dbReference>
<feature type="domain" description="Cyclin-like" evidence="4">
    <location>
        <begin position="97"/>
        <end position="180"/>
    </location>
</feature>
<evidence type="ECO:0000259" key="4">
    <source>
        <dbReference type="SMART" id="SM00385"/>
    </source>
</evidence>
<reference evidence="5 6" key="1">
    <citation type="journal article" date="2024" name="bioRxiv">
        <title>Comparative genomics of Cryptococcus and Kwoniella reveals pathogenesis evolution and contrasting karyotype dynamics via intercentromeric recombination or chromosome fusion.</title>
        <authorList>
            <person name="Coelho M.A."/>
            <person name="David-Palma M."/>
            <person name="Shea T."/>
            <person name="Bowers K."/>
            <person name="McGinley-Smith S."/>
            <person name="Mohammad A.W."/>
            <person name="Gnirke A."/>
            <person name="Yurkov A.M."/>
            <person name="Nowrousian M."/>
            <person name="Sun S."/>
            <person name="Cuomo C.A."/>
            <person name="Heitman J."/>
        </authorList>
    </citation>
    <scope>NUCLEOTIDE SEQUENCE [LARGE SCALE GENOMIC DNA]</scope>
    <source>
        <strain evidence="5 6">CBS 13917</strain>
    </source>
</reference>
<sequence>MTLPSQPEAGPSTSSTLVPAPSPYHETSQFRHWRYSPSSLAQIREQLNQRSVEVVTRNTELEKEAQVSLGHEFTNPPSSTTYLTVKDELLLLRFYCSQISKICRHGFGLPEVVESTAISYLKRFYLKNSVMEWHPKNIMPTCLFLAAKTTNYPVPIDDFISKFSKLTPADVLDTEFLVAQSLGFEFWVRSGEKALRGWSLDMQNQPNSPLDLIQKALPIALAHLSSSLLTDAEFIYTPSQISLACIRLANQSLIDSFLNERYASLSKNDEDGLPYGIERAGLVGILEKIERMIGDGGEEMGLKKVKEVDKRLKQCTNPEKIPGTALYMKWKQEKEVSEAAAKAAKTLKAATAAADRDMVFGDIIQPGSGGRKPLSPRVTVPGRTQIGGADIEMSDSGMGIRGESGGMLLGGKGLKDVGLPLSGDE</sequence>
<comment type="caution">
    <text evidence="5">The sequence shown here is derived from an EMBL/GenBank/DDBJ whole genome shotgun (WGS) entry which is preliminary data.</text>
</comment>
<dbReference type="GeneID" id="92181317"/>
<dbReference type="Pfam" id="PF16899">
    <property type="entry name" value="Cyclin_C_2"/>
    <property type="match status" value="1"/>
</dbReference>
<dbReference type="CDD" id="cd20524">
    <property type="entry name" value="CYCLIN_CCNH_rpt1"/>
    <property type="match status" value="1"/>
</dbReference>
<keyword evidence="1 2" id="KW-0195">Cyclin</keyword>
<dbReference type="EMBL" id="JBCAWK010000007">
    <property type="protein sequence ID" value="KAK8853355.1"/>
    <property type="molecule type" value="Genomic_DNA"/>
</dbReference>
<proteinExistence type="inferred from homology"/>
<dbReference type="InterPro" id="IPR013763">
    <property type="entry name" value="Cyclin-like_dom"/>
</dbReference>
<dbReference type="AlphaFoldDB" id="A0AAW0YY56"/>
<evidence type="ECO:0000256" key="1">
    <source>
        <dbReference type="ARBA" id="ARBA00023127"/>
    </source>
</evidence>
<keyword evidence="6" id="KW-1185">Reference proteome</keyword>
<dbReference type="InterPro" id="IPR006671">
    <property type="entry name" value="Cyclin_N"/>
</dbReference>
<feature type="region of interest" description="Disordered" evidence="3">
    <location>
        <begin position="1"/>
        <end position="23"/>
    </location>
</feature>
<dbReference type="GO" id="GO:0016538">
    <property type="term" value="F:cyclin-dependent protein serine/threonine kinase regulator activity"/>
    <property type="evidence" value="ECO:0007669"/>
    <property type="project" value="InterPro"/>
</dbReference>
<protein>
    <recommendedName>
        <fullName evidence="4">Cyclin-like domain-containing protein</fullName>
    </recommendedName>
</protein>
<dbReference type="FunFam" id="1.10.472.10:FF:000095">
    <property type="entry name" value="Cyclin Ccl1, putative (AFU_orthologue AFUA_5G07030)"/>
    <property type="match status" value="1"/>
</dbReference>
<dbReference type="Pfam" id="PF00134">
    <property type="entry name" value="Cyclin_N"/>
    <property type="match status" value="1"/>
</dbReference>
<dbReference type="Gene3D" id="1.10.472.10">
    <property type="entry name" value="Cyclin-like"/>
    <property type="match status" value="1"/>
</dbReference>
<dbReference type="CDD" id="cd20525">
    <property type="entry name" value="CYCLIN_CCNH_rpt2"/>
    <property type="match status" value="1"/>
</dbReference>
<organism evidence="5 6">
    <name type="scientific">Kwoniella newhampshirensis</name>
    <dbReference type="NCBI Taxonomy" id="1651941"/>
    <lineage>
        <taxon>Eukaryota</taxon>
        <taxon>Fungi</taxon>
        <taxon>Dikarya</taxon>
        <taxon>Basidiomycota</taxon>
        <taxon>Agaricomycotina</taxon>
        <taxon>Tremellomycetes</taxon>
        <taxon>Tremellales</taxon>
        <taxon>Cryptococcaceae</taxon>
        <taxon>Kwoniella</taxon>
    </lineage>
</organism>
<dbReference type="SUPFAM" id="SSF47954">
    <property type="entry name" value="Cyclin-like"/>
    <property type="match status" value="2"/>
</dbReference>
<evidence type="ECO:0000313" key="5">
    <source>
        <dbReference type="EMBL" id="KAK8853355.1"/>
    </source>
</evidence>
<dbReference type="InterPro" id="IPR036915">
    <property type="entry name" value="Cyclin-like_sf"/>
</dbReference>
<dbReference type="RefSeq" id="XP_066802541.1">
    <property type="nucleotide sequence ID" value="XM_066947162.1"/>
</dbReference>
<name>A0AAW0YY56_9TREE</name>
<dbReference type="GO" id="GO:0006357">
    <property type="term" value="P:regulation of transcription by RNA polymerase II"/>
    <property type="evidence" value="ECO:0007669"/>
    <property type="project" value="InterPro"/>
</dbReference>
<dbReference type="SMART" id="SM00385">
    <property type="entry name" value="CYCLIN"/>
    <property type="match status" value="1"/>
</dbReference>
<evidence type="ECO:0000256" key="3">
    <source>
        <dbReference type="SAM" id="MobiDB-lite"/>
    </source>
</evidence>
<accession>A0AAW0YY56</accession>
<dbReference type="PANTHER" id="PTHR10026">
    <property type="entry name" value="CYCLIN"/>
    <property type="match status" value="1"/>
</dbReference>
<evidence type="ECO:0000313" key="6">
    <source>
        <dbReference type="Proteomes" id="UP001388673"/>
    </source>
</evidence>
<gene>
    <name evidence="5" type="ORF">IAR55_004059</name>
</gene>
<comment type="similarity">
    <text evidence="2">Belongs to the cyclin family.</text>
</comment>
<dbReference type="Proteomes" id="UP001388673">
    <property type="component" value="Unassembled WGS sequence"/>
</dbReference>
<dbReference type="KEGG" id="kne:92181317"/>